<organism evidence="2 3">
    <name type="scientific">Actinopolymorpha pittospori</name>
    <dbReference type="NCBI Taxonomy" id="648752"/>
    <lineage>
        <taxon>Bacteria</taxon>
        <taxon>Bacillati</taxon>
        <taxon>Actinomycetota</taxon>
        <taxon>Actinomycetes</taxon>
        <taxon>Propionibacteriales</taxon>
        <taxon>Actinopolymorphaceae</taxon>
        <taxon>Actinopolymorpha</taxon>
    </lineage>
</organism>
<evidence type="ECO:0000256" key="1">
    <source>
        <dbReference type="SAM" id="Phobius"/>
    </source>
</evidence>
<keyword evidence="3" id="KW-1185">Reference proteome</keyword>
<feature type="transmembrane region" description="Helical" evidence="1">
    <location>
        <begin position="6"/>
        <end position="32"/>
    </location>
</feature>
<proteinExistence type="predicted"/>
<evidence type="ECO:0000313" key="2">
    <source>
        <dbReference type="EMBL" id="MBE1604518.1"/>
    </source>
</evidence>
<keyword evidence="1" id="KW-1133">Transmembrane helix</keyword>
<evidence type="ECO:0000313" key="3">
    <source>
        <dbReference type="Proteomes" id="UP000638648"/>
    </source>
</evidence>
<comment type="caution">
    <text evidence="2">The sequence shown here is derived from an EMBL/GenBank/DDBJ whole genome shotgun (WGS) entry which is preliminary data.</text>
</comment>
<dbReference type="Proteomes" id="UP000638648">
    <property type="component" value="Unassembled WGS sequence"/>
</dbReference>
<name>A0A927RIG4_9ACTN</name>
<protein>
    <submittedName>
        <fullName evidence="2">Uncharacterized protein</fullName>
    </submittedName>
</protein>
<dbReference type="RefSeq" id="WP_192749039.1">
    <property type="nucleotide sequence ID" value="NZ_BAABJL010000126.1"/>
</dbReference>
<keyword evidence="1" id="KW-0472">Membrane</keyword>
<keyword evidence="1" id="KW-0812">Transmembrane</keyword>
<accession>A0A927RIG4</accession>
<gene>
    <name evidence="2" type="ORF">HEB94_001366</name>
</gene>
<dbReference type="AlphaFoldDB" id="A0A927RIG4"/>
<reference evidence="2" key="1">
    <citation type="submission" date="2020-10" db="EMBL/GenBank/DDBJ databases">
        <title>Sequencing the genomes of 1000 actinobacteria strains.</title>
        <authorList>
            <person name="Klenk H.-P."/>
        </authorList>
    </citation>
    <scope>NUCLEOTIDE SEQUENCE</scope>
    <source>
        <strain evidence="2">DSM 45354</strain>
    </source>
</reference>
<feature type="transmembrane region" description="Helical" evidence="1">
    <location>
        <begin position="67"/>
        <end position="86"/>
    </location>
</feature>
<dbReference type="EMBL" id="JADBEM010000001">
    <property type="protein sequence ID" value="MBE1604518.1"/>
    <property type="molecule type" value="Genomic_DNA"/>
</dbReference>
<feature type="transmembrane region" description="Helical" evidence="1">
    <location>
        <begin position="44"/>
        <end position="61"/>
    </location>
</feature>
<sequence>MENLDSLFTITSLLTLQGSAGIAWFVPNTLGWLFGTGFDKARKWVALGVSLALALLAAGMVSDSSFLTWVVAPINGLLIFATAMGINQFPTQNRPQPSPVKVAQNQQFIRTWA</sequence>